<keyword evidence="2" id="KW-1185">Reference proteome</keyword>
<dbReference type="Proteomes" id="UP001314205">
    <property type="component" value="Unassembled WGS sequence"/>
</dbReference>
<organism evidence="1 2">
    <name type="scientific">Parnassius mnemosyne</name>
    <name type="common">clouded apollo</name>
    <dbReference type="NCBI Taxonomy" id="213953"/>
    <lineage>
        <taxon>Eukaryota</taxon>
        <taxon>Metazoa</taxon>
        <taxon>Ecdysozoa</taxon>
        <taxon>Arthropoda</taxon>
        <taxon>Hexapoda</taxon>
        <taxon>Insecta</taxon>
        <taxon>Pterygota</taxon>
        <taxon>Neoptera</taxon>
        <taxon>Endopterygota</taxon>
        <taxon>Lepidoptera</taxon>
        <taxon>Glossata</taxon>
        <taxon>Ditrysia</taxon>
        <taxon>Papilionoidea</taxon>
        <taxon>Papilionidae</taxon>
        <taxon>Parnassiinae</taxon>
        <taxon>Parnassini</taxon>
        <taxon>Parnassius</taxon>
        <taxon>Driopa</taxon>
    </lineage>
</organism>
<protein>
    <submittedName>
        <fullName evidence="1">Uncharacterized protein</fullName>
    </submittedName>
</protein>
<evidence type="ECO:0000313" key="1">
    <source>
        <dbReference type="EMBL" id="CAK1596015.1"/>
    </source>
</evidence>
<reference evidence="1 2" key="1">
    <citation type="submission" date="2023-11" db="EMBL/GenBank/DDBJ databases">
        <authorList>
            <person name="Hedman E."/>
            <person name="Englund M."/>
            <person name="Stromberg M."/>
            <person name="Nyberg Akerstrom W."/>
            <person name="Nylinder S."/>
            <person name="Jareborg N."/>
            <person name="Kallberg Y."/>
            <person name="Kronander E."/>
        </authorList>
    </citation>
    <scope>NUCLEOTIDE SEQUENCE [LARGE SCALE GENOMIC DNA]</scope>
</reference>
<name>A0AAV1LKM2_9NEOP</name>
<comment type="caution">
    <text evidence="1">The sequence shown here is derived from an EMBL/GenBank/DDBJ whole genome shotgun (WGS) entry which is preliminary data.</text>
</comment>
<gene>
    <name evidence="1" type="ORF">PARMNEM_LOCUS15418</name>
</gene>
<dbReference type="EMBL" id="CAVLGL010000093">
    <property type="protein sequence ID" value="CAK1596015.1"/>
    <property type="molecule type" value="Genomic_DNA"/>
</dbReference>
<proteinExistence type="predicted"/>
<dbReference type="AlphaFoldDB" id="A0AAV1LKM2"/>
<accession>A0AAV1LKM2</accession>
<sequence length="117" mass="13454">MDNFKQIVLIRASISCHIGPYDARGKADFCNDKLYGVQNFRAVVFRGSVTNLLKNISHFQMQRDSSLDGVNFVLNYVPELFVDYNEEYCSLFFFKHNNGINSVVNKPLNCPDDFTLM</sequence>
<evidence type="ECO:0000313" key="2">
    <source>
        <dbReference type="Proteomes" id="UP001314205"/>
    </source>
</evidence>